<keyword evidence="3" id="KW-0031">Aminopeptidase</keyword>
<evidence type="ECO:0000259" key="2">
    <source>
        <dbReference type="Pfam" id="PF12146"/>
    </source>
</evidence>
<evidence type="ECO:0000256" key="1">
    <source>
        <dbReference type="SAM" id="MobiDB-lite"/>
    </source>
</evidence>
<protein>
    <submittedName>
        <fullName evidence="3">Serine aminopeptidase S33 family</fullName>
    </submittedName>
</protein>
<dbReference type="InterPro" id="IPR022742">
    <property type="entry name" value="Hydrolase_4"/>
</dbReference>
<dbReference type="Gene3D" id="3.40.50.1820">
    <property type="entry name" value="alpha/beta hydrolase"/>
    <property type="match status" value="2"/>
</dbReference>
<proteinExistence type="predicted"/>
<dbReference type="Proteomes" id="UP000245754">
    <property type="component" value="Unassembled WGS sequence"/>
</dbReference>
<dbReference type="AlphaFoldDB" id="A0A316EQ23"/>
<feature type="region of interest" description="Disordered" evidence="1">
    <location>
        <begin position="67"/>
        <end position="88"/>
    </location>
</feature>
<dbReference type="GO" id="GO:0052689">
    <property type="term" value="F:carboxylic ester hydrolase activity"/>
    <property type="evidence" value="ECO:0007669"/>
    <property type="project" value="TreeGrafter"/>
</dbReference>
<keyword evidence="3" id="KW-0645">Protease</keyword>
<dbReference type="PANTHER" id="PTHR43265:SF1">
    <property type="entry name" value="ESTERASE ESTD"/>
    <property type="match status" value="1"/>
</dbReference>
<feature type="domain" description="Serine aminopeptidase S33" evidence="2">
    <location>
        <begin position="44"/>
        <end position="177"/>
    </location>
</feature>
<gene>
    <name evidence="3" type="ORF">C7419_105107</name>
</gene>
<feature type="compositionally biased region" description="Low complexity" evidence="1">
    <location>
        <begin position="67"/>
        <end position="85"/>
    </location>
</feature>
<dbReference type="PANTHER" id="PTHR43265">
    <property type="entry name" value="ESTERASE ESTD"/>
    <property type="match status" value="1"/>
</dbReference>
<dbReference type="InterPro" id="IPR053145">
    <property type="entry name" value="AB_hydrolase_Est10"/>
</dbReference>
<dbReference type="SUPFAM" id="SSF53474">
    <property type="entry name" value="alpha/beta-Hydrolases"/>
    <property type="match status" value="2"/>
</dbReference>
<evidence type="ECO:0000313" key="3">
    <source>
        <dbReference type="EMBL" id="PWK33113.1"/>
    </source>
</evidence>
<organism evidence="3 4">
    <name type="scientific">Cupriavidus plantarum</name>
    <dbReference type="NCBI Taxonomy" id="942865"/>
    <lineage>
        <taxon>Bacteria</taxon>
        <taxon>Pseudomonadati</taxon>
        <taxon>Pseudomonadota</taxon>
        <taxon>Betaproteobacteria</taxon>
        <taxon>Burkholderiales</taxon>
        <taxon>Burkholderiaceae</taxon>
        <taxon>Cupriavidus</taxon>
    </lineage>
</organism>
<dbReference type="Pfam" id="PF12146">
    <property type="entry name" value="Hydrolase_4"/>
    <property type="match status" value="1"/>
</dbReference>
<feature type="compositionally biased region" description="Low complexity" evidence="1">
    <location>
        <begin position="607"/>
        <end position="624"/>
    </location>
</feature>
<keyword evidence="3" id="KW-0378">Hydrolase</keyword>
<name>A0A316EQ23_9BURK</name>
<comment type="caution">
    <text evidence="3">The sequence shown here is derived from an EMBL/GenBank/DDBJ whole genome shotgun (WGS) entry which is preliminary data.</text>
</comment>
<feature type="region of interest" description="Disordered" evidence="1">
    <location>
        <begin position="605"/>
        <end position="633"/>
    </location>
</feature>
<evidence type="ECO:0000313" key="4">
    <source>
        <dbReference type="Proteomes" id="UP000245754"/>
    </source>
</evidence>
<keyword evidence="4" id="KW-1185">Reference proteome</keyword>
<sequence>MQRVIFDGCAGWLHAGTGPLGTRDTGVVLCAPLGHEAMWAHRAWRHLADQLAAAGIPVLRFDYAGTGDSSGPSGPSGPSGSSDRGAGSGEPGFIARAVADIAAGAALLRGQSGVTHVVLCGLRLGASLAALAAERVGASGVAMLSPVADGRAYLRELRALHAGWRNSAIPELQPPPAPAGDMDVLSFRLPAATVQAIQAVRLDTLDRTPAPRVLLLDAGPEHVSPAPALAAQFRAHGAQVRLDGFDEYPMMMRSSEFADVPARAWSAVVGWVTELSRLRMVTTEDPVPPPPDTLVADGVVEQPMRLANGRLFGILCTPERAPADIVVVFPNTGGNHHVGDGRIFVELSRRLARHGVAALRLDVSLLGDSVCAARTMNLSTIYSRIARHDVSLAVDGMRAQGYRHIVLAGVCSGAFLSLHAALANPNVTGLVLANLVKFRWDAADDTEASDDLRSARVYLAAACKWENWRRLLSGRLGVGRILSATLRRIRHRARAAGGGANTPEGGESAVSEFACGAVRELDRRGVRTDFVYGCSDVGLRELRLGFGRQLEAIESLPSVDVRILPMLDHSLFLVASREAFAEQLLAHVARVRESLARQMVRVDRAAPRSTVRPPRPVRAPARTAQNPVARQKS</sequence>
<reference evidence="3 4" key="1">
    <citation type="submission" date="2018-05" db="EMBL/GenBank/DDBJ databases">
        <title>Genomic Encyclopedia of Type Strains, Phase IV (KMG-V): Genome sequencing to study the core and pangenomes of soil and plant-associated prokaryotes.</title>
        <authorList>
            <person name="Whitman W."/>
        </authorList>
    </citation>
    <scope>NUCLEOTIDE SEQUENCE [LARGE SCALE GENOMIC DNA]</scope>
    <source>
        <strain evidence="3 4">SLV-132</strain>
    </source>
</reference>
<dbReference type="EMBL" id="QGGT01000005">
    <property type="protein sequence ID" value="PWK33113.1"/>
    <property type="molecule type" value="Genomic_DNA"/>
</dbReference>
<dbReference type="GO" id="GO:0004177">
    <property type="term" value="F:aminopeptidase activity"/>
    <property type="evidence" value="ECO:0007669"/>
    <property type="project" value="UniProtKB-KW"/>
</dbReference>
<dbReference type="InterPro" id="IPR029058">
    <property type="entry name" value="AB_hydrolase_fold"/>
</dbReference>
<accession>A0A316EQ23</accession>
<dbReference type="RefSeq" id="WP_109584781.1">
    <property type="nucleotide sequence ID" value="NZ_QGGT01000005.1"/>
</dbReference>